<dbReference type="InterPro" id="IPR025757">
    <property type="entry name" value="MIP1_Leuzipper"/>
</dbReference>
<proteinExistence type="predicted"/>
<dbReference type="Pfam" id="PF14389">
    <property type="entry name" value="Lzipper-MIP1"/>
    <property type="match status" value="1"/>
</dbReference>
<sequence>MMCDSPLVQSAWSQNGNTSVNRSSCSGATDCTLQTQLDTADDVRSYKSALEMRNLIEAGGSPGVCIRSCGSDPYKFQLEQDVQRLRQQLREEMQLHDILENAIEKNAVKLSGPSCLPHHAQELLSNIALLEVTVSKLEQEMVSLHFQLSQERNERKLAEYRLKRSSSDIIKAPISSSLKCLKHSKSEIHHSLEDNSCIEPTDQPAESSDETCRESVKETGVHPAKFSHDKKMSLMADATCRQPVEFSKLPRGMLPKCLWDHPNQLSEEMVRCMQNIFMSLADAAIPSKSSVSESHSSSLSPRGHLSNSSWWSSSERLMISSWVQSPQVDIQSNSEVLATENAFDPYRVRGKLSWADIGNYGLATEVSWMSVGKKQLEYASGALRRFRTLVEQLARVNPIHLSCNEKLAFWINLYNALIMHAYLAYGVPRSDLKLFSLLQKAAYTVGGHSFSAAAIEYAILKMRPPMHRPQIALLLALHKLKVSEDLRKSAIDTHEPLVAFALSSGMYSSPAVRIYTSKNVREELLEAQRDFIRASVGVSTKGKLLVPKMLHCFAKGFVDDANLAVWISHYLPANQAAFVVQCISQRRQTLLGSRNCGILPFDSRFRYLFLPEKLHSDGPCLYQHCFL</sequence>
<evidence type="ECO:0000259" key="4">
    <source>
        <dbReference type="Pfam" id="PF14389"/>
    </source>
</evidence>
<feature type="compositionally biased region" description="Basic and acidic residues" evidence="2">
    <location>
        <begin position="210"/>
        <end position="223"/>
    </location>
</feature>
<dbReference type="InterPro" id="IPR006869">
    <property type="entry name" value="DUF547"/>
</dbReference>
<gene>
    <name evidence="5" type="ORF">CFOL_v3_35099</name>
</gene>
<feature type="coiled-coil region" evidence="1">
    <location>
        <begin position="75"/>
        <end position="154"/>
    </location>
</feature>
<keyword evidence="6" id="KW-1185">Reference proteome</keyword>
<feature type="domain" description="DUF547" evidence="3">
    <location>
        <begin position="400"/>
        <end position="532"/>
    </location>
</feature>
<dbReference type="Pfam" id="PF04784">
    <property type="entry name" value="DUF547"/>
    <property type="match status" value="1"/>
</dbReference>
<evidence type="ECO:0000313" key="5">
    <source>
        <dbReference type="EMBL" id="GAV91709.1"/>
    </source>
</evidence>
<dbReference type="OrthoDB" id="418495at2759"/>
<dbReference type="InParanoid" id="A0A1Q3DH04"/>
<dbReference type="Proteomes" id="UP000187406">
    <property type="component" value="Unassembled WGS sequence"/>
</dbReference>
<dbReference type="PANTHER" id="PTHR23054">
    <property type="entry name" value="TERNARY COMPLEX FACTOR MIP1, LEUCINE-ZIPPER-RELATED"/>
    <property type="match status" value="1"/>
</dbReference>
<feature type="region of interest" description="Disordered" evidence="2">
    <location>
        <begin position="1"/>
        <end position="23"/>
    </location>
</feature>
<organism evidence="5 6">
    <name type="scientific">Cephalotus follicularis</name>
    <name type="common">Albany pitcher plant</name>
    <dbReference type="NCBI Taxonomy" id="3775"/>
    <lineage>
        <taxon>Eukaryota</taxon>
        <taxon>Viridiplantae</taxon>
        <taxon>Streptophyta</taxon>
        <taxon>Embryophyta</taxon>
        <taxon>Tracheophyta</taxon>
        <taxon>Spermatophyta</taxon>
        <taxon>Magnoliopsida</taxon>
        <taxon>eudicotyledons</taxon>
        <taxon>Gunneridae</taxon>
        <taxon>Pentapetalae</taxon>
        <taxon>rosids</taxon>
        <taxon>fabids</taxon>
        <taxon>Oxalidales</taxon>
        <taxon>Cephalotaceae</taxon>
        <taxon>Cephalotus</taxon>
    </lineage>
</organism>
<keyword evidence="1" id="KW-0175">Coiled coil</keyword>
<dbReference type="FunCoup" id="A0A1Q3DH04">
    <property type="interactions" value="378"/>
</dbReference>
<dbReference type="EMBL" id="BDDD01007899">
    <property type="protein sequence ID" value="GAV91709.1"/>
    <property type="molecule type" value="Genomic_DNA"/>
</dbReference>
<accession>A0A1Q3DH04</accession>
<evidence type="ECO:0000313" key="6">
    <source>
        <dbReference type="Proteomes" id="UP000187406"/>
    </source>
</evidence>
<feature type="domain" description="Ternary complex factor MIP1 leucine-zipper" evidence="4">
    <location>
        <begin position="74"/>
        <end position="151"/>
    </location>
</feature>
<evidence type="ECO:0000256" key="1">
    <source>
        <dbReference type="SAM" id="Coils"/>
    </source>
</evidence>
<dbReference type="PANTHER" id="PTHR23054:SF53">
    <property type="entry name" value="OS06G0704100 PROTEIN"/>
    <property type="match status" value="1"/>
</dbReference>
<protein>
    <submittedName>
        <fullName evidence="5">DUF547 domain-containing protein/Lzipper-MIP1 domain-containing protein</fullName>
    </submittedName>
</protein>
<name>A0A1Q3DH04_CEPFO</name>
<feature type="region of interest" description="Disordered" evidence="2">
    <location>
        <begin position="195"/>
        <end position="223"/>
    </location>
</feature>
<evidence type="ECO:0000256" key="2">
    <source>
        <dbReference type="SAM" id="MobiDB-lite"/>
    </source>
</evidence>
<dbReference type="AlphaFoldDB" id="A0A1Q3DH04"/>
<feature type="compositionally biased region" description="Polar residues" evidence="2">
    <location>
        <begin position="7"/>
        <end position="23"/>
    </location>
</feature>
<comment type="caution">
    <text evidence="5">The sequence shown here is derived from an EMBL/GenBank/DDBJ whole genome shotgun (WGS) entry which is preliminary data.</text>
</comment>
<evidence type="ECO:0000259" key="3">
    <source>
        <dbReference type="Pfam" id="PF04784"/>
    </source>
</evidence>
<reference evidence="6" key="1">
    <citation type="submission" date="2016-04" db="EMBL/GenBank/DDBJ databases">
        <title>Cephalotus genome sequencing.</title>
        <authorList>
            <person name="Fukushima K."/>
            <person name="Hasebe M."/>
            <person name="Fang X."/>
        </authorList>
    </citation>
    <scope>NUCLEOTIDE SEQUENCE [LARGE SCALE GENOMIC DNA]</scope>
    <source>
        <strain evidence="6">cv. St1</strain>
    </source>
</reference>